<dbReference type="GO" id="GO:0005525">
    <property type="term" value="F:GTP binding"/>
    <property type="evidence" value="ECO:0007669"/>
    <property type="project" value="UniProtKB-KW"/>
</dbReference>
<keyword evidence="6 16" id="KW-0328">Glycosyltransferase</keyword>
<dbReference type="Gene3D" id="3.40.50.2020">
    <property type="match status" value="1"/>
</dbReference>
<evidence type="ECO:0000256" key="10">
    <source>
        <dbReference type="ARBA" id="ARBA00031082"/>
    </source>
</evidence>
<feature type="domain" description="Phosphoribosyltransferase" evidence="15">
    <location>
        <begin position="7"/>
        <end position="212"/>
    </location>
</feature>
<evidence type="ECO:0000313" key="16">
    <source>
        <dbReference type="EMBL" id="PKQ67379.1"/>
    </source>
</evidence>
<comment type="caution">
    <text evidence="16">The sequence shown here is derived from an EMBL/GenBank/DDBJ whole genome shotgun (WGS) entry which is preliminary data.</text>
</comment>
<dbReference type="Proteomes" id="UP000233387">
    <property type="component" value="Unassembled WGS sequence"/>
</dbReference>
<evidence type="ECO:0000256" key="11">
    <source>
        <dbReference type="ARBA" id="ARBA00052919"/>
    </source>
</evidence>
<dbReference type="InterPro" id="IPR000836">
    <property type="entry name" value="PRTase_dom"/>
</dbReference>
<evidence type="ECO:0000256" key="12">
    <source>
        <dbReference type="ARBA" id="ARBA00056901"/>
    </source>
</evidence>
<comment type="function">
    <text evidence="12">Catalyzes the conversion of uracil and 5-phospho-alpha-D-ribose 1-diphosphate (PRPP) to UMP and diphosphate.</text>
</comment>
<dbReference type="CDD" id="cd06223">
    <property type="entry name" value="PRTases_typeI"/>
    <property type="match status" value="1"/>
</dbReference>
<dbReference type="NCBIfam" id="NF001097">
    <property type="entry name" value="PRK00129.1"/>
    <property type="match status" value="1"/>
</dbReference>
<dbReference type="InterPro" id="IPR029057">
    <property type="entry name" value="PRTase-like"/>
</dbReference>
<evidence type="ECO:0000256" key="13">
    <source>
        <dbReference type="ARBA" id="ARBA00072146"/>
    </source>
</evidence>
<dbReference type="AlphaFoldDB" id="A0A2N3IAQ4"/>
<keyword evidence="8" id="KW-0547">Nucleotide-binding</keyword>
<evidence type="ECO:0000256" key="8">
    <source>
        <dbReference type="ARBA" id="ARBA00022741"/>
    </source>
</evidence>
<keyword evidence="17" id="KW-1185">Reference proteome</keyword>
<evidence type="ECO:0000256" key="4">
    <source>
        <dbReference type="ARBA" id="ARBA00011894"/>
    </source>
</evidence>
<evidence type="ECO:0000256" key="5">
    <source>
        <dbReference type="ARBA" id="ARBA00022533"/>
    </source>
</evidence>
<keyword evidence="9" id="KW-0342">GTP-binding</keyword>
<dbReference type="EMBL" id="NKXO01000035">
    <property type="protein sequence ID" value="PKQ67379.1"/>
    <property type="molecule type" value="Genomic_DNA"/>
</dbReference>
<evidence type="ECO:0000259" key="15">
    <source>
        <dbReference type="Pfam" id="PF14681"/>
    </source>
</evidence>
<sequence length="215" mass="23975">MFVLTQQNSIANHWLADLRNIQTQKNRATFRQNMCRIGEILAYEISKTFSYHKKEVQTPLATAQVQISDEKIVLATILRAGLPFYQGFLNVFENAESAFVGAYRGEHQKDESFEIQLHYSVAPDLNDKILILTDPMLATGKSLNIALKKLLKNGKPKHIHIASIIGSKAGVAYLQENISDNFSLWLGDLDNELNPKSYIVPGLGDAGDLAFGVKL</sequence>
<reference evidence="16 17" key="1">
    <citation type="submission" date="2017-06" db="EMBL/GenBank/DDBJ databases">
        <title>Raineya orbicola gen. nov., sp. nov. a slightly thermophilic bacterium of the phylum Bacteroidetes and the description of Raineyaceae fam. nov.</title>
        <authorList>
            <person name="Albuquerque L."/>
            <person name="Polonia A.R.M."/>
            <person name="Barroso C."/>
            <person name="Froufe H.J.C."/>
            <person name="Lage O."/>
            <person name="Lobo-Da-Cunha A."/>
            <person name="Egas C."/>
            <person name="Da Costa M.S."/>
        </authorList>
    </citation>
    <scope>NUCLEOTIDE SEQUENCE [LARGE SCALE GENOMIC DNA]</scope>
    <source>
        <strain evidence="16 17">SPSPC-11</strain>
    </source>
</reference>
<dbReference type="GO" id="GO:0004845">
    <property type="term" value="F:uracil phosphoribosyltransferase activity"/>
    <property type="evidence" value="ECO:0007669"/>
    <property type="project" value="UniProtKB-EC"/>
</dbReference>
<dbReference type="OrthoDB" id="9781675at2"/>
<evidence type="ECO:0000313" key="17">
    <source>
        <dbReference type="Proteomes" id="UP000233387"/>
    </source>
</evidence>
<dbReference type="EC" id="2.4.2.9" evidence="4"/>
<protein>
    <recommendedName>
        <fullName evidence="13">Uracil phosphoribosyltransferase</fullName>
        <ecNumber evidence="4">2.4.2.9</ecNumber>
    </recommendedName>
    <alternativeName>
        <fullName evidence="10">UMP pyrophosphorylase</fullName>
    </alternativeName>
    <alternativeName>
        <fullName evidence="14">UPRTase</fullName>
    </alternativeName>
</protein>
<dbReference type="FunFam" id="3.40.50.2020:FF:000023">
    <property type="entry name" value="Probable uracil phosphoribosyltransferase"/>
    <property type="match status" value="1"/>
</dbReference>
<name>A0A2N3IAQ4_9BACT</name>
<dbReference type="PANTHER" id="PTHR11608">
    <property type="entry name" value="BIFUNCTIONAL PROTEIN PYRR"/>
    <property type="match status" value="1"/>
</dbReference>
<evidence type="ECO:0000256" key="2">
    <source>
        <dbReference type="ARBA" id="ARBA00005180"/>
    </source>
</evidence>
<gene>
    <name evidence="16" type="ORF">Rain11_2058</name>
</gene>
<dbReference type="SUPFAM" id="SSF53271">
    <property type="entry name" value="PRTase-like"/>
    <property type="match status" value="1"/>
</dbReference>
<keyword evidence="7 16" id="KW-0808">Transferase</keyword>
<evidence type="ECO:0000256" key="7">
    <source>
        <dbReference type="ARBA" id="ARBA00022679"/>
    </source>
</evidence>
<evidence type="ECO:0000256" key="3">
    <source>
        <dbReference type="ARBA" id="ARBA00009516"/>
    </source>
</evidence>
<evidence type="ECO:0000256" key="9">
    <source>
        <dbReference type="ARBA" id="ARBA00023134"/>
    </source>
</evidence>
<dbReference type="RefSeq" id="WP_101359324.1">
    <property type="nucleotide sequence ID" value="NZ_NKXO01000035.1"/>
</dbReference>
<comment type="catalytic activity">
    <reaction evidence="11">
        <text>UMP + diphosphate = 5-phospho-alpha-D-ribose 1-diphosphate + uracil</text>
        <dbReference type="Rhea" id="RHEA:13017"/>
        <dbReference type="ChEBI" id="CHEBI:17568"/>
        <dbReference type="ChEBI" id="CHEBI:33019"/>
        <dbReference type="ChEBI" id="CHEBI:57865"/>
        <dbReference type="ChEBI" id="CHEBI:58017"/>
        <dbReference type="EC" id="2.4.2.9"/>
    </reaction>
</comment>
<proteinExistence type="inferred from homology"/>
<accession>A0A2N3IAQ4</accession>
<dbReference type="PANTHER" id="PTHR11608:SF0">
    <property type="entry name" value="BIFUNCTIONAL PROTEIN PYRR"/>
    <property type="match status" value="1"/>
</dbReference>
<dbReference type="InterPro" id="IPR050137">
    <property type="entry name" value="PyrR_bifunctional"/>
</dbReference>
<comment type="similarity">
    <text evidence="3">Belongs to the UPRTase family.</text>
</comment>
<organism evidence="16 17">
    <name type="scientific">Raineya orbicola</name>
    <dbReference type="NCBI Taxonomy" id="2016530"/>
    <lineage>
        <taxon>Bacteria</taxon>
        <taxon>Pseudomonadati</taxon>
        <taxon>Bacteroidota</taxon>
        <taxon>Cytophagia</taxon>
        <taxon>Cytophagales</taxon>
        <taxon>Raineyaceae</taxon>
        <taxon>Raineya</taxon>
    </lineage>
</organism>
<comment type="cofactor">
    <cofactor evidence="1">
        <name>Mg(2+)</name>
        <dbReference type="ChEBI" id="CHEBI:18420"/>
    </cofactor>
</comment>
<evidence type="ECO:0000256" key="14">
    <source>
        <dbReference type="ARBA" id="ARBA00079807"/>
    </source>
</evidence>
<keyword evidence="5" id="KW-0021">Allosteric enzyme</keyword>
<evidence type="ECO:0000256" key="6">
    <source>
        <dbReference type="ARBA" id="ARBA00022676"/>
    </source>
</evidence>
<dbReference type="Pfam" id="PF14681">
    <property type="entry name" value="UPRTase"/>
    <property type="match status" value="1"/>
</dbReference>
<comment type="pathway">
    <text evidence="2">Pyrimidine metabolism; UMP biosynthesis via salvage pathway; UMP from uracil: step 1/1.</text>
</comment>
<evidence type="ECO:0000256" key="1">
    <source>
        <dbReference type="ARBA" id="ARBA00001946"/>
    </source>
</evidence>